<gene>
    <name evidence="2" type="ORF">LS80_008405</name>
</gene>
<proteinExistence type="predicted"/>
<dbReference type="RefSeq" id="WP_034322766.1">
    <property type="nucleotide sequence ID" value="NZ_FZNF01000037.1"/>
</dbReference>
<dbReference type="InterPro" id="IPR023346">
    <property type="entry name" value="Lysozyme-like_dom_sf"/>
</dbReference>
<keyword evidence="1" id="KW-0175">Coiled coil</keyword>
<dbReference type="Gene3D" id="1.10.530.10">
    <property type="match status" value="1"/>
</dbReference>
<evidence type="ECO:0000256" key="1">
    <source>
        <dbReference type="SAM" id="Coils"/>
    </source>
</evidence>
<dbReference type="SUPFAM" id="SSF53955">
    <property type="entry name" value="Lysozyme-like"/>
    <property type="match status" value="1"/>
</dbReference>
<dbReference type="AlphaFoldDB" id="A0A4U8T9J4"/>
<feature type="coiled-coil region" evidence="1">
    <location>
        <begin position="2"/>
        <end position="29"/>
    </location>
</feature>
<organism evidence="2 3">
    <name type="scientific">Helicobacter trogontum</name>
    <dbReference type="NCBI Taxonomy" id="50960"/>
    <lineage>
        <taxon>Bacteria</taxon>
        <taxon>Pseudomonadati</taxon>
        <taxon>Campylobacterota</taxon>
        <taxon>Epsilonproteobacteria</taxon>
        <taxon>Campylobacterales</taxon>
        <taxon>Helicobacteraceae</taxon>
        <taxon>Helicobacter</taxon>
    </lineage>
</organism>
<name>A0A4U8T9J4_9HELI</name>
<evidence type="ECO:0000313" key="3">
    <source>
        <dbReference type="Proteomes" id="UP000029861"/>
    </source>
</evidence>
<comment type="caution">
    <text evidence="2">The sequence shown here is derived from an EMBL/GenBank/DDBJ whole genome shotgun (WGS) entry which is preliminary data.</text>
</comment>
<protein>
    <recommendedName>
        <fullName evidence="4">Glycoside hydrolase family 19 catalytic domain-containing protein</fullName>
    </recommendedName>
</protein>
<evidence type="ECO:0008006" key="4">
    <source>
        <dbReference type="Google" id="ProtNLM"/>
    </source>
</evidence>
<dbReference type="EMBL" id="JRPK02000033">
    <property type="protein sequence ID" value="TLD96449.1"/>
    <property type="molecule type" value="Genomic_DNA"/>
</dbReference>
<sequence length="198" mass="23143">MLQAQRNQYNEVNTKVQKLKDMVNELNRLHTDNEPMFVHYKLDTIKRVNFFFAQVLAETGNLLLLREILSDETNVSYEGGANYRGRGIIHITHERTYRAFTAYAQEFGVSDDFVLNPELVATNGRYAIIAGGFFWTWQQKRYALKTTSPYYHLFNEKFRGLFLWEIEGVENATDNEKMKLSRDLLMVGEQTIKQSPID</sequence>
<evidence type="ECO:0000313" key="2">
    <source>
        <dbReference type="EMBL" id="TLD96449.1"/>
    </source>
</evidence>
<accession>A0A4U8T9J4</accession>
<dbReference type="Proteomes" id="UP000029861">
    <property type="component" value="Unassembled WGS sequence"/>
</dbReference>
<reference evidence="2 3" key="1">
    <citation type="journal article" date="2014" name="Genome Announc.">
        <title>Draft genome sequences of eight enterohepatic helicobacter species isolated from both laboratory and wild rodents.</title>
        <authorList>
            <person name="Sheh A."/>
            <person name="Shen Z."/>
            <person name="Fox J.G."/>
        </authorList>
    </citation>
    <scope>NUCLEOTIDE SEQUENCE [LARGE SCALE GENOMIC DNA]</scope>
    <source>
        <strain evidence="2 3">ATCC 49310</strain>
    </source>
</reference>